<proteinExistence type="predicted"/>
<feature type="transmembrane region" description="Helical" evidence="6">
    <location>
        <begin position="134"/>
        <end position="156"/>
    </location>
</feature>
<evidence type="ECO:0000313" key="9">
    <source>
        <dbReference type="Proteomes" id="UP001169760"/>
    </source>
</evidence>
<dbReference type="PANTHER" id="PTHR48020">
    <property type="entry name" value="PROTON MYO-INOSITOL COTRANSPORTER"/>
    <property type="match status" value="1"/>
</dbReference>
<feature type="transmembrane region" description="Helical" evidence="6">
    <location>
        <begin position="76"/>
        <end position="95"/>
    </location>
</feature>
<evidence type="ECO:0000256" key="2">
    <source>
        <dbReference type="ARBA" id="ARBA00022448"/>
    </source>
</evidence>
<feature type="transmembrane region" description="Helical" evidence="6">
    <location>
        <begin position="299"/>
        <end position="321"/>
    </location>
</feature>
<reference evidence="8" key="1">
    <citation type="submission" date="2023-07" db="EMBL/GenBank/DDBJ databases">
        <title>Genome content predicts the carbon catabolic preferences of heterotrophic bacteria.</title>
        <authorList>
            <person name="Gralka M."/>
        </authorList>
    </citation>
    <scope>NUCLEOTIDE SEQUENCE</scope>
    <source>
        <strain evidence="8">I3M17_2</strain>
    </source>
</reference>
<dbReference type="InterPro" id="IPR020846">
    <property type="entry name" value="MFS_dom"/>
</dbReference>
<dbReference type="PANTHER" id="PTHR48020:SF12">
    <property type="entry name" value="PROTON MYO-INOSITOL COTRANSPORTER"/>
    <property type="match status" value="1"/>
</dbReference>
<dbReference type="InterPro" id="IPR050814">
    <property type="entry name" value="Myo-inositol_Transporter"/>
</dbReference>
<gene>
    <name evidence="8" type="ORF">Q4521_19055</name>
</gene>
<feature type="transmembrane region" description="Helical" evidence="6">
    <location>
        <begin position="455"/>
        <end position="475"/>
    </location>
</feature>
<evidence type="ECO:0000313" key="8">
    <source>
        <dbReference type="EMBL" id="MDO6424595.1"/>
    </source>
</evidence>
<dbReference type="Proteomes" id="UP001169760">
    <property type="component" value="Unassembled WGS sequence"/>
</dbReference>
<protein>
    <submittedName>
        <fullName evidence="8">MFS transporter</fullName>
    </submittedName>
</protein>
<comment type="caution">
    <text evidence="8">The sequence shown here is derived from an EMBL/GenBank/DDBJ whole genome shotgun (WGS) entry which is preliminary data.</text>
</comment>
<dbReference type="RefSeq" id="WP_303493839.1">
    <property type="nucleotide sequence ID" value="NZ_JAUOPB010000016.1"/>
</dbReference>
<comment type="subcellular location">
    <subcellularLocation>
        <location evidence="1">Membrane</location>
        <topology evidence="1">Multi-pass membrane protein</topology>
    </subcellularLocation>
</comment>
<feature type="transmembrane region" description="Helical" evidence="6">
    <location>
        <begin position="262"/>
        <end position="287"/>
    </location>
</feature>
<dbReference type="InterPro" id="IPR003663">
    <property type="entry name" value="Sugar/inositol_transpt"/>
</dbReference>
<dbReference type="InterPro" id="IPR005828">
    <property type="entry name" value="MFS_sugar_transport-like"/>
</dbReference>
<dbReference type="InterPro" id="IPR036259">
    <property type="entry name" value="MFS_trans_sf"/>
</dbReference>
<evidence type="ECO:0000259" key="7">
    <source>
        <dbReference type="PROSITE" id="PS50850"/>
    </source>
</evidence>
<accession>A0AAW7XBJ8</accession>
<dbReference type="SUPFAM" id="SSF103473">
    <property type="entry name" value="MFS general substrate transporter"/>
    <property type="match status" value="1"/>
</dbReference>
<sequence>MGVSSRTAFQFAAIVAMGGFIFGLDAALISGTVRFVTAEFGLNDLQLGSVVSAPGFGVLFALIAAGPLCDRIGRKYTLIIIAALYVLSAVFSVIAPSYEALVAARFIGGLAFASLSLASMYIGEIAPADMRGKLVSMNQITIVVGLTAAYFFNYFLLELAGSGAQWVQIVGLQQNLWRWMLGVEILPALVWLLLLLRIPESPRWLIAKNRIDDAKHALQRLVPAEKVEENLAAIRNAVHGEVLAPSFAKQFSMLFDSRLKRAMIVGLAFAIVQPITGVNAILFYAPMVFEQTGVGTNAAFMQTIIVGLVSLVFTVVALSCIDKFGRRPLVIVGLLWSVLSLFMCFWAFNEATYLLEASHLTELAGTLDQAQLGALQNMVGVQYNSDLEYKAALALNLGAESARAHEGVLIQLAATMNGWLVILGIIGFIAAFHLSIGPIMWVVFSEIVPIHVRGVAIPMFAFVTSLVSFFVQKLFPWQLNVMGAAEIFLFYCLSGAAGLVLLWWFLPETKGKTIEQIADGLAGEQPASSRVSTTAN</sequence>
<feature type="domain" description="Major facilitator superfamily (MFS) profile" evidence="7">
    <location>
        <begin position="11"/>
        <end position="510"/>
    </location>
</feature>
<keyword evidence="5 6" id="KW-0472">Membrane</keyword>
<keyword evidence="4 6" id="KW-1133">Transmembrane helix</keyword>
<evidence type="ECO:0000256" key="6">
    <source>
        <dbReference type="SAM" id="Phobius"/>
    </source>
</evidence>
<dbReference type="PROSITE" id="PS50850">
    <property type="entry name" value="MFS"/>
    <property type="match status" value="1"/>
</dbReference>
<keyword evidence="2" id="KW-0813">Transport</keyword>
<feature type="transmembrane region" description="Helical" evidence="6">
    <location>
        <begin position="176"/>
        <end position="196"/>
    </location>
</feature>
<feature type="transmembrane region" description="Helical" evidence="6">
    <location>
        <begin position="12"/>
        <end position="33"/>
    </location>
</feature>
<evidence type="ECO:0000256" key="3">
    <source>
        <dbReference type="ARBA" id="ARBA00022692"/>
    </source>
</evidence>
<dbReference type="EMBL" id="JAUOPB010000016">
    <property type="protein sequence ID" value="MDO6424595.1"/>
    <property type="molecule type" value="Genomic_DNA"/>
</dbReference>
<feature type="transmembrane region" description="Helical" evidence="6">
    <location>
        <begin position="487"/>
        <end position="506"/>
    </location>
</feature>
<dbReference type="AlphaFoldDB" id="A0AAW7XBJ8"/>
<name>A0AAW7XBJ8_9GAMM</name>
<feature type="transmembrane region" description="Helical" evidence="6">
    <location>
        <begin position="101"/>
        <end position="122"/>
    </location>
</feature>
<evidence type="ECO:0000256" key="5">
    <source>
        <dbReference type="ARBA" id="ARBA00023136"/>
    </source>
</evidence>
<dbReference type="Pfam" id="PF00083">
    <property type="entry name" value="Sugar_tr"/>
    <property type="match status" value="2"/>
</dbReference>
<keyword evidence="3 6" id="KW-0812">Transmembrane</keyword>
<feature type="transmembrane region" description="Helical" evidence="6">
    <location>
        <begin position="328"/>
        <end position="348"/>
    </location>
</feature>
<dbReference type="Gene3D" id="1.20.1250.20">
    <property type="entry name" value="MFS general substrate transporter like domains"/>
    <property type="match status" value="2"/>
</dbReference>
<dbReference type="PRINTS" id="PR00171">
    <property type="entry name" value="SUGRTRNSPORT"/>
</dbReference>
<organism evidence="8 9">
    <name type="scientific">Saccharophagus degradans</name>
    <dbReference type="NCBI Taxonomy" id="86304"/>
    <lineage>
        <taxon>Bacteria</taxon>
        <taxon>Pseudomonadati</taxon>
        <taxon>Pseudomonadota</taxon>
        <taxon>Gammaproteobacteria</taxon>
        <taxon>Cellvibrionales</taxon>
        <taxon>Cellvibrionaceae</taxon>
        <taxon>Saccharophagus</taxon>
    </lineage>
</organism>
<feature type="transmembrane region" description="Helical" evidence="6">
    <location>
        <begin position="45"/>
        <end position="64"/>
    </location>
</feature>
<dbReference type="GO" id="GO:0016020">
    <property type="term" value="C:membrane"/>
    <property type="evidence" value="ECO:0007669"/>
    <property type="project" value="UniProtKB-SubCell"/>
</dbReference>
<evidence type="ECO:0000256" key="1">
    <source>
        <dbReference type="ARBA" id="ARBA00004141"/>
    </source>
</evidence>
<evidence type="ECO:0000256" key="4">
    <source>
        <dbReference type="ARBA" id="ARBA00022989"/>
    </source>
</evidence>
<dbReference type="GO" id="GO:0022857">
    <property type="term" value="F:transmembrane transporter activity"/>
    <property type="evidence" value="ECO:0007669"/>
    <property type="project" value="InterPro"/>
</dbReference>
<feature type="transmembrane region" description="Helical" evidence="6">
    <location>
        <begin position="419"/>
        <end position="443"/>
    </location>
</feature>